<dbReference type="InterPro" id="IPR016181">
    <property type="entry name" value="Acyl_CoA_acyltransferase"/>
</dbReference>
<dbReference type="Pfam" id="PF00583">
    <property type="entry name" value="Acetyltransf_1"/>
    <property type="match status" value="1"/>
</dbReference>
<keyword evidence="1" id="KW-0808">Transferase</keyword>
<dbReference type="InterPro" id="IPR050832">
    <property type="entry name" value="Bact_Acetyltransf"/>
</dbReference>
<evidence type="ECO:0000313" key="4">
    <source>
        <dbReference type="EMBL" id="NOU84722.1"/>
    </source>
</evidence>
<organism evidence="4 5">
    <name type="scientific">Paenibacillus germinis</name>
    <dbReference type="NCBI Taxonomy" id="2654979"/>
    <lineage>
        <taxon>Bacteria</taxon>
        <taxon>Bacillati</taxon>
        <taxon>Bacillota</taxon>
        <taxon>Bacilli</taxon>
        <taxon>Bacillales</taxon>
        <taxon>Paenibacillaceae</taxon>
        <taxon>Paenibacillus</taxon>
    </lineage>
</organism>
<accession>A0ABX1YUD3</accession>
<keyword evidence="5" id="KW-1185">Reference proteome</keyword>
<evidence type="ECO:0000256" key="1">
    <source>
        <dbReference type="ARBA" id="ARBA00022679"/>
    </source>
</evidence>
<dbReference type="PANTHER" id="PTHR43877">
    <property type="entry name" value="AMINOALKYLPHOSPHONATE N-ACETYLTRANSFERASE-RELATED-RELATED"/>
    <property type="match status" value="1"/>
</dbReference>
<gene>
    <name evidence="4" type="ORF">GC102_02880</name>
</gene>
<protein>
    <submittedName>
        <fullName evidence="4">GNAT family N-acetyltransferase</fullName>
    </submittedName>
</protein>
<dbReference type="SUPFAM" id="SSF55729">
    <property type="entry name" value="Acyl-CoA N-acyltransferases (Nat)"/>
    <property type="match status" value="1"/>
</dbReference>
<name>A0ABX1YUD3_9BACL</name>
<feature type="domain" description="N-acetyltransferase" evidence="3">
    <location>
        <begin position="1"/>
        <end position="111"/>
    </location>
</feature>
<evidence type="ECO:0000256" key="2">
    <source>
        <dbReference type="ARBA" id="ARBA00023315"/>
    </source>
</evidence>
<sequence length="111" mass="12998">MYFVLKEGGGAVLAWHGIKAVGSARYRFIEDYIYIGRVSVIQEYRGRGICKSLLNFIENKALSLGIKESKVAVRLSIPENIDMYKRLKYEVIEHKFYPDRTDSWYVMRKKL</sequence>
<keyword evidence="2" id="KW-0012">Acyltransferase</keyword>
<proteinExistence type="predicted"/>
<dbReference type="CDD" id="cd04301">
    <property type="entry name" value="NAT_SF"/>
    <property type="match status" value="1"/>
</dbReference>
<dbReference type="Gene3D" id="3.40.630.30">
    <property type="match status" value="1"/>
</dbReference>
<dbReference type="Proteomes" id="UP000658690">
    <property type="component" value="Unassembled WGS sequence"/>
</dbReference>
<evidence type="ECO:0000259" key="3">
    <source>
        <dbReference type="PROSITE" id="PS51186"/>
    </source>
</evidence>
<dbReference type="InterPro" id="IPR000182">
    <property type="entry name" value="GNAT_dom"/>
</dbReference>
<evidence type="ECO:0000313" key="5">
    <source>
        <dbReference type="Proteomes" id="UP000658690"/>
    </source>
</evidence>
<dbReference type="RefSeq" id="WP_171688156.1">
    <property type="nucleotide sequence ID" value="NZ_WHOC01000019.1"/>
</dbReference>
<reference evidence="4 5" key="1">
    <citation type="submission" date="2019-10" db="EMBL/GenBank/DDBJ databases">
        <title>Description of Paenibacillus choica sp. nov.</title>
        <authorList>
            <person name="Carlier A."/>
            <person name="Qi S."/>
        </authorList>
    </citation>
    <scope>NUCLEOTIDE SEQUENCE [LARGE SCALE GENOMIC DNA]</scope>
    <source>
        <strain evidence="4 5">LMG 31460</strain>
    </source>
</reference>
<dbReference type="PROSITE" id="PS51186">
    <property type="entry name" value="GNAT"/>
    <property type="match status" value="1"/>
</dbReference>
<dbReference type="EMBL" id="WHOC01000019">
    <property type="protein sequence ID" value="NOU84722.1"/>
    <property type="molecule type" value="Genomic_DNA"/>
</dbReference>
<comment type="caution">
    <text evidence="4">The sequence shown here is derived from an EMBL/GenBank/DDBJ whole genome shotgun (WGS) entry which is preliminary data.</text>
</comment>